<gene>
    <name evidence="2" type="ORF">K0O23_05925</name>
</gene>
<name>A0ABS7CRX0_9BACT</name>
<evidence type="ECO:0000313" key="2">
    <source>
        <dbReference type="EMBL" id="MBW7466597.1"/>
    </source>
</evidence>
<feature type="domain" description="Hemerythrin-like" evidence="1">
    <location>
        <begin position="40"/>
        <end position="130"/>
    </location>
</feature>
<protein>
    <submittedName>
        <fullName evidence="2">Hemerythrin domain-containing protein</fullName>
    </submittedName>
</protein>
<dbReference type="Proteomes" id="UP000813018">
    <property type="component" value="Unassembled WGS sequence"/>
</dbReference>
<dbReference type="EMBL" id="JAHYXK010000003">
    <property type="protein sequence ID" value="MBW7466597.1"/>
    <property type="molecule type" value="Genomic_DNA"/>
</dbReference>
<evidence type="ECO:0000259" key="1">
    <source>
        <dbReference type="Pfam" id="PF01814"/>
    </source>
</evidence>
<proteinExistence type="predicted"/>
<sequence>MKRHESLVPISRQHHSGLLTARLLQYGAPPYKEMPTTPEAKRSYTLDFLDEHLRPHFKLEEETVFILAPEVSEELAKQTKHLLAQHRELEKLILALPDVKMEALPDKLDEIGKLLEQHIRHEERVFFEQLQQELPDEKLKVLQEMVLQHLG</sequence>
<evidence type="ECO:0000313" key="3">
    <source>
        <dbReference type="Proteomes" id="UP000813018"/>
    </source>
</evidence>
<dbReference type="InterPro" id="IPR012312">
    <property type="entry name" value="Hemerythrin-like"/>
</dbReference>
<accession>A0ABS7CRX0</accession>
<dbReference type="RefSeq" id="WP_219876466.1">
    <property type="nucleotide sequence ID" value="NZ_JAHYXK010000003.1"/>
</dbReference>
<organism evidence="2 3">
    <name type="scientific">Pontibacter aydingkolensis</name>
    <dbReference type="NCBI Taxonomy" id="1911536"/>
    <lineage>
        <taxon>Bacteria</taxon>
        <taxon>Pseudomonadati</taxon>
        <taxon>Bacteroidota</taxon>
        <taxon>Cytophagia</taxon>
        <taxon>Cytophagales</taxon>
        <taxon>Hymenobacteraceae</taxon>
        <taxon>Pontibacter</taxon>
    </lineage>
</organism>
<reference evidence="2 3" key="1">
    <citation type="journal article" date="2016" name="Int. J. Syst. Evol. Microbiol.">
        <title>Pontibacter aydingkolensis sp. nov., isolated from soil of a salt lake.</title>
        <authorList>
            <person name="Osman G."/>
            <person name="Zhang T."/>
            <person name="Lou K."/>
            <person name="Gao Y."/>
            <person name="Chang W."/>
            <person name="Lin Q."/>
            <person name="Yang H.M."/>
            <person name="Huo X.D."/>
            <person name="Wang N."/>
        </authorList>
    </citation>
    <scope>NUCLEOTIDE SEQUENCE [LARGE SCALE GENOMIC DNA]</scope>
    <source>
        <strain evidence="2 3">KACC 19255</strain>
    </source>
</reference>
<comment type="caution">
    <text evidence="2">The sequence shown here is derived from an EMBL/GenBank/DDBJ whole genome shotgun (WGS) entry which is preliminary data.</text>
</comment>
<dbReference type="Gene3D" id="1.20.120.520">
    <property type="entry name" value="nmb1532 protein domain like"/>
    <property type="match status" value="1"/>
</dbReference>
<dbReference type="Pfam" id="PF01814">
    <property type="entry name" value="Hemerythrin"/>
    <property type="match status" value="1"/>
</dbReference>
<keyword evidence="3" id="KW-1185">Reference proteome</keyword>